<dbReference type="Proteomes" id="UP000228621">
    <property type="component" value="Unassembled WGS sequence"/>
</dbReference>
<gene>
    <name evidence="2" type="ORF">CEX98_12920</name>
</gene>
<feature type="signal peptide" evidence="1">
    <location>
        <begin position="1"/>
        <end position="23"/>
    </location>
</feature>
<evidence type="ECO:0008006" key="4">
    <source>
        <dbReference type="Google" id="ProtNLM"/>
    </source>
</evidence>
<evidence type="ECO:0000256" key="1">
    <source>
        <dbReference type="SAM" id="SignalP"/>
    </source>
</evidence>
<keyword evidence="1" id="KW-0732">Signal</keyword>
<keyword evidence="3" id="KW-1185">Reference proteome</keyword>
<dbReference type="AlphaFoldDB" id="A0A2A5JPH7"/>
<organism evidence="2 3">
    <name type="scientific">Pseudoalteromonas piscicida</name>
    <dbReference type="NCBI Taxonomy" id="43662"/>
    <lineage>
        <taxon>Bacteria</taxon>
        <taxon>Pseudomonadati</taxon>
        <taxon>Pseudomonadota</taxon>
        <taxon>Gammaproteobacteria</taxon>
        <taxon>Alteromonadales</taxon>
        <taxon>Pseudoalteromonadaceae</taxon>
        <taxon>Pseudoalteromonas</taxon>
    </lineage>
</organism>
<dbReference type="EMBL" id="NKHF01000056">
    <property type="protein sequence ID" value="PCK31374.1"/>
    <property type="molecule type" value="Genomic_DNA"/>
</dbReference>
<proteinExistence type="predicted"/>
<dbReference type="OrthoDB" id="6313698at2"/>
<reference evidence="3" key="1">
    <citation type="journal article" date="2019" name="Genome Announc.">
        <title>Draft Genome Sequence of Pseudoalteromonas piscicida Strain 36Y ROTHPW, an Hypersaline Seawater Isolate from the South Coast of Sonora, Mexico.</title>
        <authorList>
            <person name="Sanchez-Diaz R."/>
            <person name="Molina-Garza Z.J."/>
            <person name="Cruz-Suarez L.E."/>
            <person name="Selvin J."/>
            <person name="Kiran G.S."/>
            <person name="Ibarra-Gamez J.C."/>
            <person name="Gomez-Gil B."/>
            <person name="Galaviz-Silva L."/>
        </authorList>
    </citation>
    <scope>NUCLEOTIDE SEQUENCE [LARGE SCALE GENOMIC DNA]</scope>
    <source>
        <strain evidence="3">36Y_RITHPW</strain>
    </source>
</reference>
<name>A0A2A5JPH7_PSEO7</name>
<evidence type="ECO:0000313" key="3">
    <source>
        <dbReference type="Proteomes" id="UP000228621"/>
    </source>
</evidence>
<comment type="caution">
    <text evidence="2">The sequence shown here is derived from an EMBL/GenBank/DDBJ whole genome shotgun (WGS) entry which is preliminary data.</text>
</comment>
<sequence>MLSSLIRITVGVSALLCSASSFASSVDFSLGTGYPFLGQVELSVPQVDTNSRWFGNYVIGLGDGFAIGYEKAVSDNNKHALGLIAGAIGARDAGPVCEDQDDTGCEILEPFFDLFDSETTYGLGLSYSYYSSGINQTGWRVKLVAGYGESQEYNDKRVDGGLTISYQF</sequence>
<dbReference type="RefSeq" id="WP_099642480.1">
    <property type="nucleotide sequence ID" value="NZ_NKHF01000056.1"/>
</dbReference>
<accession>A0A2A5JPH7</accession>
<protein>
    <recommendedName>
        <fullName evidence="4">Outer membrane protein beta-barrel domain-containing protein</fullName>
    </recommendedName>
</protein>
<evidence type="ECO:0000313" key="2">
    <source>
        <dbReference type="EMBL" id="PCK31374.1"/>
    </source>
</evidence>
<feature type="chain" id="PRO_5012698252" description="Outer membrane protein beta-barrel domain-containing protein" evidence="1">
    <location>
        <begin position="24"/>
        <end position="168"/>
    </location>
</feature>